<proteinExistence type="predicted"/>
<feature type="compositionally biased region" description="Polar residues" evidence="1">
    <location>
        <begin position="137"/>
        <end position="149"/>
    </location>
</feature>
<evidence type="ECO:0000256" key="1">
    <source>
        <dbReference type="SAM" id="MobiDB-lite"/>
    </source>
</evidence>
<dbReference type="AlphaFoldDB" id="A0A1Y2M246"/>
<evidence type="ECO:0000313" key="3">
    <source>
        <dbReference type="Proteomes" id="UP000193240"/>
    </source>
</evidence>
<feature type="compositionally biased region" description="Polar residues" evidence="1">
    <location>
        <begin position="158"/>
        <end position="171"/>
    </location>
</feature>
<dbReference type="Proteomes" id="UP000193240">
    <property type="component" value="Unassembled WGS sequence"/>
</dbReference>
<name>A0A1Y2M246_EPING</name>
<protein>
    <submittedName>
        <fullName evidence="2">Uncharacterized protein</fullName>
    </submittedName>
</protein>
<dbReference type="EMBL" id="KZ107842">
    <property type="protein sequence ID" value="OSS50206.1"/>
    <property type="molecule type" value="Genomic_DNA"/>
</dbReference>
<organism evidence="2 3">
    <name type="scientific">Epicoccum nigrum</name>
    <name type="common">Soil fungus</name>
    <name type="synonym">Epicoccum purpurascens</name>
    <dbReference type="NCBI Taxonomy" id="105696"/>
    <lineage>
        <taxon>Eukaryota</taxon>
        <taxon>Fungi</taxon>
        <taxon>Dikarya</taxon>
        <taxon>Ascomycota</taxon>
        <taxon>Pezizomycotina</taxon>
        <taxon>Dothideomycetes</taxon>
        <taxon>Pleosporomycetidae</taxon>
        <taxon>Pleosporales</taxon>
        <taxon>Pleosporineae</taxon>
        <taxon>Didymellaceae</taxon>
        <taxon>Epicoccum</taxon>
    </lineage>
</organism>
<gene>
    <name evidence="2" type="ORF">B5807_05257</name>
</gene>
<accession>A0A1Y2M246</accession>
<keyword evidence="3" id="KW-1185">Reference proteome</keyword>
<reference evidence="2 3" key="1">
    <citation type="journal article" date="2017" name="Genome Announc.">
        <title>Genome sequence of the saprophytic ascomycete Epicoccum nigrum ICMP 19927 strain isolated from New Zealand.</title>
        <authorList>
            <person name="Fokin M."/>
            <person name="Fleetwood D."/>
            <person name="Weir B.S."/>
            <person name="Villas-Boas S.G."/>
        </authorList>
    </citation>
    <scope>NUCLEOTIDE SEQUENCE [LARGE SCALE GENOMIC DNA]</scope>
    <source>
        <strain evidence="2 3">ICMP 19927</strain>
    </source>
</reference>
<feature type="region of interest" description="Disordered" evidence="1">
    <location>
        <begin position="137"/>
        <end position="181"/>
    </location>
</feature>
<evidence type="ECO:0000313" key="2">
    <source>
        <dbReference type="EMBL" id="OSS50206.1"/>
    </source>
</evidence>
<dbReference type="InParanoid" id="A0A1Y2M246"/>
<sequence length="181" mass="19213">MSTARVGVDSSVEAVFCAAVLHVDTTKHHFQRLSLLGLFLNPTTLNIIFNRSLHAYSSSSSSSLETATSITLASPETTYYDLSICVSSNTSCMIAVSIGSSSVSRTANQSVCADRPKKNASALLVLIRNENTSLSKGVKASANSANSGMFSDEWSARQPLTTDRVTQSRSGDSFLDVPPPS</sequence>